<comment type="caution">
    <text evidence="1">The sequence shown here is derived from an EMBL/GenBank/DDBJ whole genome shotgun (WGS) entry which is preliminary data.</text>
</comment>
<dbReference type="EMBL" id="LAZR01007038">
    <property type="protein sequence ID" value="KKM87891.1"/>
    <property type="molecule type" value="Genomic_DNA"/>
</dbReference>
<name>A0A0F9LL39_9ZZZZ</name>
<dbReference type="AlphaFoldDB" id="A0A0F9LL39"/>
<organism evidence="1">
    <name type="scientific">marine sediment metagenome</name>
    <dbReference type="NCBI Taxonomy" id="412755"/>
    <lineage>
        <taxon>unclassified sequences</taxon>
        <taxon>metagenomes</taxon>
        <taxon>ecological metagenomes</taxon>
    </lineage>
</organism>
<proteinExistence type="predicted"/>
<gene>
    <name evidence="1" type="ORF">LCGC14_1264350</name>
</gene>
<reference evidence="1" key="1">
    <citation type="journal article" date="2015" name="Nature">
        <title>Complex archaea that bridge the gap between prokaryotes and eukaryotes.</title>
        <authorList>
            <person name="Spang A."/>
            <person name="Saw J.H."/>
            <person name="Jorgensen S.L."/>
            <person name="Zaremba-Niedzwiedzka K."/>
            <person name="Martijn J."/>
            <person name="Lind A.E."/>
            <person name="van Eijk R."/>
            <person name="Schleper C."/>
            <person name="Guy L."/>
            <person name="Ettema T.J."/>
        </authorList>
    </citation>
    <scope>NUCLEOTIDE SEQUENCE</scope>
</reference>
<protein>
    <submittedName>
        <fullName evidence="1">Uncharacterized protein</fullName>
    </submittedName>
</protein>
<evidence type="ECO:0000313" key="1">
    <source>
        <dbReference type="EMBL" id="KKM87891.1"/>
    </source>
</evidence>
<sequence length="125" mass="13711">MQPLAGGPVEFGFLPSVLLDLRFLPRRGMDRPAAVGASWYALEGGDLLAEPLDGGLGIHGTMIAETKPNAYVDYVDATTGEFIKRREFIDPYMHIEKGRLVMGYNCGAPNDLGWEQLRIGGRNET</sequence>
<accession>A0A0F9LL39</accession>